<dbReference type="OrthoDB" id="140543at2157"/>
<dbReference type="Gene3D" id="3.40.630.30">
    <property type="match status" value="1"/>
</dbReference>
<dbReference type="RefSeq" id="WP_012034647.1">
    <property type="nucleotide sequence ID" value="NC_009464.1"/>
</dbReference>
<name>Q0W0Z6_METAR</name>
<organism evidence="2 3">
    <name type="scientific">Methanocella arvoryzae (strain DSM 22066 / NBRC 105507 / MRE50)</name>
    <dbReference type="NCBI Taxonomy" id="351160"/>
    <lineage>
        <taxon>Archaea</taxon>
        <taxon>Methanobacteriati</taxon>
        <taxon>Methanobacteriota</taxon>
        <taxon>Stenosarchaea group</taxon>
        <taxon>Methanomicrobia</taxon>
        <taxon>Methanocellales</taxon>
        <taxon>Methanocellaceae</taxon>
        <taxon>Methanocella</taxon>
    </lineage>
</organism>
<evidence type="ECO:0000313" key="2">
    <source>
        <dbReference type="EMBL" id="CAJ37947.1"/>
    </source>
</evidence>
<keyword evidence="3" id="KW-1185">Reference proteome</keyword>
<accession>Q0W0Z6</accession>
<feature type="domain" description="BioF2-like acetyltransferase" evidence="1">
    <location>
        <begin position="100"/>
        <end position="225"/>
    </location>
</feature>
<dbReference type="GeneID" id="5145602"/>
<dbReference type="PATRIC" id="fig|351160.9.peg.333"/>
<sequence>MIRIVTTSPPQTGIPYLGPVLFKAAEDMNPSKREKYMHKVIEAVIAEINMLSPNYTYIHLMPGHRDVRPFMWHDFLERCNYTYLVDLDPPLEEILAGFDKDARRLIRETGKKGLEFRESPDVDAFYEIMQKRYAEQGLAIPIISPQYLSDLLEAFPENLRMYSLRHGDEIISIVIVAIYHGKMIYWMGNPRISNGISGNEYLIWESILRAKAKGCKEFEINGAGERRLYQFKSKFNPRLEVCYVVYKKDRLGSMAEWAYANFVKKIRA</sequence>
<dbReference type="PANTHER" id="PTHR36174:SF1">
    <property type="entry name" value="LIPID II:GLYCINE GLYCYLTRANSFERASE"/>
    <property type="match status" value="1"/>
</dbReference>
<evidence type="ECO:0000259" key="1">
    <source>
        <dbReference type="Pfam" id="PF13480"/>
    </source>
</evidence>
<dbReference type="SUPFAM" id="SSF55729">
    <property type="entry name" value="Acyl-CoA N-acyltransferases (Nat)"/>
    <property type="match status" value="1"/>
</dbReference>
<dbReference type="InterPro" id="IPR038740">
    <property type="entry name" value="BioF2-like_GNAT_dom"/>
</dbReference>
<dbReference type="Proteomes" id="UP000000663">
    <property type="component" value="Chromosome"/>
</dbReference>
<protein>
    <recommendedName>
        <fullName evidence="1">BioF2-like acetyltransferase domain-containing protein</fullName>
    </recommendedName>
</protein>
<dbReference type="eggNOG" id="arCOG03320">
    <property type="taxonomic scope" value="Archaea"/>
</dbReference>
<dbReference type="KEGG" id="rci:RRC201"/>
<dbReference type="InterPro" id="IPR050644">
    <property type="entry name" value="PG_Glycine_Bridge_Synth"/>
</dbReference>
<dbReference type="AlphaFoldDB" id="Q0W0Z6"/>
<dbReference type="InterPro" id="IPR016181">
    <property type="entry name" value="Acyl_CoA_acyltransferase"/>
</dbReference>
<gene>
    <name evidence="2" type="ORF">RRC201</name>
</gene>
<dbReference type="Pfam" id="PF13480">
    <property type="entry name" value="Acetyltransf_6"/>
    <property type="match status" value="1"/>
</dbReference>
<dbReference type="PANTHER" id="PTHR36174">
    <property type="entry name" value="LIPID II:GLYCINE GLYCYLTRANSFERASE"/>
    <property type="match status" value="1"/>
</dbReference>
<dbReference type="EMBL" id="AM114193">
    <property type="protein sequence ID" value="CAJ37947.1"/>
    <property type="molecule type" value="Genomic_DNA"/>
</dbReference>
<proteinExistence type="predicted"/>
<evidence type="ECO:0000313" key="3">
    <source>
        <dbReference type="Proteomes" id="UP000000663"/>
    </source>
</evidence>
<reference evidence="2 3" key="1">
    <citation type="journal article" date="2006" name="Science">
        <title>Genome of rice cluster I archaea -- the key methane producers in the rice rhizosphere.</title>
        <authorList>
            <person name="Erkel C."/>
            <person name="Kube M."/>
            <person name="Reinhardt R."/>
            <person name="Liesack W."/>
        </authorList>
    </citation>
    <scope>NUCLEOTIDE SEQUENCE [LARGE SCALE GENOMIC DNA]</scope>
    <source>
        <strain evidence="3">DSM 22066 / NBRC 105507 / MRE50</strain>
    </source>
</reference>
<dbReference type="STRING" id="351160.RRC201"/>